<dbReference type="HOGENOM" id="CLU_2449699_0_0_3"/>
<dbReference type="EMBL" id="CP003642">
    <property type="protein sequence ID" value="AFZ22509.1"/>
    <property type="molecule type" value="Genomic_DNA"/>
</dbReference>
<organism evidence="1 2">
    <name type="scientific">Cylindrospermum stagnale PCC 7417</name>
    <dbReference type="NCBI Taxonomy" id="56107"/>
    <lineage>
        <taxon>Bacteria</taxon>
        <taxon>Bacillati</taxon>
        <taxon>Cyanobacteriota</taxon>
        <taxon>Cyanophyceae</taxon>
        <taxon>Nostocales</taxon>
        <taxon>Nostocaceae</taxon>
        <taxon>Cylindrospermum</taxon>
    </lineage>
</organism>
<evidence type="ECO:0000313" key="1">
    <source>
        <dbReference type="EMBL" id="AFZ22509.1"/>
    </source>
</evidence>
<keyword evidence="2" id="KW-1185">Reference proteome</keyword>
<protein>
    <submittedName>
        <fullName evidence="1">Uncharacterized protein</fullName>
    </submittedName>
</protein>
<accession>K9WRU9</accession>
<dbReference type="AlphaFoldDB" id="K9WRU9"/>
<sequence>MLQLEKMTGIKIPRIAYISGKTAALVLRLPGSPVNNPHLGIIQHFAPSLVAFFIRDNFNYYFWWFAKFPEKIRTMAFFPPVFSYLHIQT</sequence>
<proteinExistence type="predicted"/>
<name>K9WRU9_9NOST</name>
<dbReference type="Proteomes" id="UP000010475">
    <property type="component" value="Chromosome"/>
</dbReference>
<gene>
    <name evidence="1" type="ORF">Cylst_0132</name>
</gene>
<dbReference type="KEGG" id="csg:Cylst_0132"/>
<evidence type="ECO:0000313" key="2">
    <source>
        <dbReference type="Proteomes" id="UP000010475"/>
    </source>
</evidence>
<reference evidence="1 2" key="1">
    <citation type="submission" date="2012-06" db="EMBL/GenBank/DDBJ databases">
        <title>Finished chromosome of genome of Cylindrospermum stagnale PCC 7417.</title>
        <authorList>
            <consortium name="US DOE Joint Genome Institute"/>
            <person name="Gugger M."/>
            <person name="Coursin T."/>
            <person name="Rippka R."/>
            <person name="Tandeau De Marsac N."/>
            <person name="Huntemann M."/>
            <person name="Wei C.-L."/>
            <person name="Han J."/>
            <person name="Detter J.C."/>
            <person name="Han C."/>
            <person name="Tapia R."/>
            <person name="Chen A."/>
            <person name="Kyrpides N."/>
            <person name="Mavromatis K."/>
            <person name="Markowitz V."/>
            <person name="Szeto E."/>
            <person name="Ivanova N."/>
            <person name="Pagani I."/>
            <person name="Pati A."/>
            <person name="Goodwin L."/>
            <person name="Nordberg H.P."/>
            <person name="Cantor M.N."/>
            <person name="Hua S.X."/>
            <person name="Woyke T."/>
            <person name="Kerfeld C.A."/>
        </authorList>
    </citation>
    <scope>NUCLEOTIDE SEQUENCE [LARGE SCALE GENOMIC DNA]</scope>
    <source>
        <strain evidence="1 2">PCC 7417</strain>
    </source>
</reference>